<comment type="caution">
    <text evidence="2">The sequence shown here is derived from an EMBL/GenBank/DDBJ whole genome shotgun (WGS) entry which is preliminary data.</text>
</comment>
<evidence type="ECO:0000313" key="2">
    <source>
        <dbReference type="EMBL" id="NHN26571.1"/>
    </source>
</evidence>
<keyword evidence="1" id="KW-0732">Signal</keyword>
<reference evidence="2 3" key="2">
    <citation type="submission" date="2019-05" db="EMBL/GenBank/DDBJ databases">
        <authorList>
            <person name="Lianzixin W."/>
        </authorList>
    </citation>
    <scope>NUCLEOTIDE SEQUENCE [LARGE SCALE GENOMIC DNA]</scope>
    <source>
        <strain evidence="2 3">EC11</strain>
    </source>
</reference>
<dbReference type="RefSeq" id="WP_140962892.1">
    <property type="nucleotide sequence ID" value="NZ_VEVQ02000008.1"/>
</dbReference>
<gene>
    <name evidence="2" type="ORF">FIA58_012865</name>
</gene>
<dbReference type="Proteomes" id="UP000817854">
    <property type="component" value="Unassembled WGS sequence"/>
</dbReference>
<reference evidence="3" key="1">
    <citation type="submission" date="2019-05" db="EMBL/GenBank/DDBJ databases">
        <title>Flavobacterium profundi sp. nov., isolated from a deep-sea seamount.</title>
        <authorList>
            <person name="Zhang D.-C."/>
        </authorList>
    </citation>
    <scope>NUCLEOTIDE SEQUENCE [LARGE SCALE GENOMIC DNA]</scope>
    <source>
        <strain evidence="3">EC11</strain>
    </source>
</reference>
<proteinExistence type="predicted"/>
<evidence type="ECO:0000313" key="3">
    <source>
        <dbReference type="Proteomes" id="UP000817854"/>
    </source>
</evidence>
<keyword evidence="3" id="KW-1185">Reference proteome</keyword>
<protein>
    <recommendedName>
        <fullName evidence="4">Haem-binding uptake Tiki superfamily ChaN domain-containing protein</fullName>
    </recommendedName>
</protein>
<accession>A0ABX0ISN1</accession>
<reference evidence="2 3" key="3">
    <citation type="submission" date="2020-02" db="EMBL/GenBank/DDBJ databases">
        <title>Flavobacterium profundi sp. nov., isolated from a deep-sea seamount.</title>
        <authorList>
            <person name="Zhang D.-C."/>
        </authorList>
    </citation>
    <scope>NUCLEOTIDE SEQUENCE [LARGE SCALE GENOMIC DNA]</scope>
    <source>
        <strain evidence="2 3">EC11</strain>
    </source>
</reference>
<evidence type="ECO:0008006" key="4">
    <source>
        <dbReference type="Google" id="ProtNLM"/>
    </source>
</evidence>
<feature type="signal peptide" evidence="1">
    <location>
        <begin position="1"/>
        <end position="18"/>
    </location>
</feature>
<feature type="chain" id="PRO_5046599846" description="Haem-binding uptake Tiki superfamily ChaN domain-containing protein" evidence="1">
    <location>
        <begin position="19"/>
        <end position="393"/>
    </location>
</feature>
<organism evidence="2 3">
    <name type="scientific">Flavobacterium jejuense</name>
    <dbReference type="NCBI Taxonomy" id="1544455"/>
    <lineage>
        <taxon>Bacteria</taxon>
        <taxon>Pseudomonadati</taxon>
        <taxon>Bacteroidota</taxon>
        <taxon>Flavobacteriia</taxon>
        <taxon>Flavobacteriales</taxon>
        <taxon>Flavobacteriaceae</taxon>
        <taxon>Flavobacterium</taxon>
    </lineage>
</organism>
<dbReference type="EMBL" id="VEVQ02000008">
    <property type="protein sequence ID" value="NHN26571.1"/>
    <property type="molecule type" value="Genomic_DNA"/>
</dbReference>
<sequence>MKIIYILCFLSLSNVLIAQVAKEKYQFSKDINAAIEKDTLAWKYQLGAVEYATSGYYREALTTWDKNGGGFKKLSAKDSLYFKNFKPKSAKEYIIERSKAEQIIIINEAHHNARHRVFTTSLLRGLYENGYRFLGLEALSDTLINDRKFPTIKSGYYVKEPQMANLIRVALEMGFTLFEYEATDGKNGKEREIEQAENIKKIIDENPNSKFLIHCGYDHVIEGTPKIKRWEKAMAGRLKKITNRNPFTIDQVTYSEKSDLKFTNPIIELVNKATSVVLIDEKGSLFNGLADNDKVDCQIIHPITKYISYRPNWLLLDKERKKYTIPKSKINQYPALVLAFKYNEYEHQGIPVDVVEILNKEEIPKLMLPAGKYQILIKNKMYEIVSIYTLTIK</sequence>
<evidence type="ECO:0000256" key="1">
    <source>
        <dbReference type="SAM" id="SignalP"/>
    </source>
</evidence>
<name>A0ABX0ISN1_9FLAO</name>